<dbReference type="Proteomes" id="UP000251617">
    <property type="component" value="Chromosome"/>
</dbReference>
<dbReference type="PANTHER" id="PTHR30329">
    <property type="entry name" value="STATOR ELEMENT OF FLAGELLAR MOTOR COMPLEX"/>
    <property type="match status" value="1"/>
</dbReference>
<evidence type="ECO:0000313" key="8">
    <source>
        <dbReference type="Proteomes" id="UP000251617"/>
    </source>
</evidence>
<organism evidence="7 8">
    <name type="scientific">Pseudomonas putida</name>
    <name type="common">Arthrobacter siderocapsulatus</name>
    <dbReference type="NCBI Taxonomy" id="303"/>
    <lineage>
        <taxon>Bacteria</taxon>
        <taxon>Pseudomonadati</taxon>
        <taxon>Pseudomonadota</taxon>
        <taxon>Gammaproteobacteria</taxon>
        <taxon>Pseudomonadales</taxon>
        <taxon>Pseudomonadaceae</taxon>
        <taxon>Pseudomonas</taxon>
    </lineage>
</organism>
<evidence type="ECO:0000256" key="5">
    <source>
        <dbReference type="SAM" id="SignalP"/>
    </source>
</evidence>
<feature type="coiled-coil region" evidence="4">
    <location>
        <begin position="94"/>
        <end position="133"/>
    </location>
</feature>
<dbReference type="GO" id="GO:0009279">
    <property type="term" value="C:cell outer membrane"/>
    <property type="evidence" value="ECO:0007669"/>
    <property type="project" value="UniProtKB-SubCell"/>
</dbReference>
<keyword evidence="4" id="KW-0175">Coiled coil</keyword>
<reference evidence="7 8" key="1">
    <citation type="submission" date="2018-06" db="EMBL/GenBank/DDBJ databases">
        <title>The genome of Pseudomonas putida NX-1, a lignin degrader.</title>
        <authorList>
            <person name="Xu Z."/>
        </authorList>
    </citation>
    <scope>NUCLEOTIDE SEQUENCE [LARGE SCALE GENOMIC DNA]</scope>
    <source>
        <strain evidence="7 8">NX-1</strain>
    </source>
</reference>
<dbReference type="InterPro" id="IPR025511">
    <property type="entry name" value="DUF4398"/>
</dbReference>
<dbReference type="InterPro" id="IPR006664">
    <property type="entry name" value="OMP_bac"/>
</dbReference>
<comment type="subcellular location">
    <subcellularLocation>
        <location evidence="1">Cell outer membrane</location>
    </subcellularLocation>
</comment>
<dbReference type="PRINTS" id="PR01021">
    <property type="entry name" value="OMPADOMAIN"/>
</dbReference>
<dbReference type="Gene3D" id="3.30.1330.60">
    <property type="entry name" value="OmpA-like domain"/>
    <property type="match status" value="1"/>
</dbReference>
<dbReference type="CDD" id="cd07185">
    <property type="entry name" value="OmpA_C-like"/>
    <property type="match status" value="1"/>
</dbReference>
<evidence type="ECO:0000313" key="7">
    <source>
        <dbReference type="EMBL" id="AXA24730.1"/>
    </source>
</evidence>
<accession>A0AAD0L8P5</accession>
<dbReference type="InterPro" id="IPR006665">
    <property type="entry name" value="OmpA-like"/>
</dbReference>
<sequence length="262" mass="28614">MQKTILIPALLTLGAIAGCSHAPNAQLEQARVNLATLQSDPQASQVAAVETKEAEQALDQADLAYLDGEDEQKVSHLAYLGNQRVEVARQTVTLRVAEADLRNASALRAQAKLEAREAQIRKLRESLNAKQTARGTVVTFGDVLFAFDKASLRTSAHANIERLAQYLNENPERKVIVEGFTDSKGPAPYNLKLSDRRATSVQAALVRAGVDPRRIVVRGYGEDFPVADNADSTGRAQNRRVEVTISNDDQPVKARHLSPTHF</sequence>
<dbReference type="RefSeq" id="WP_112898087.1">
    <property type="nucleotide sequence ID" value="NZ_CP030750.1"/>
</dbReference>
<evidence type="ECO:0000256" key="1">
    <source>
        <dbReference type="ARBA" id="ARBA00004442"/>
    </source>
</evidence>
<dbReference type="Pfam" id="PF14346">
    <property type="entry name" value="DUF4398"/>
    <property type="match status" value="1"/>
</dbReference>
<feature type="chain" id="PRO_5042233125" description="OmpA-like domain-containing protein" evidence="5">
    <location>
        <begin position="23"/>
        <end position="262"/>
    </location>
</feature>
<evidence type="ECO:0000259" key="6">
    <source>
        <dbReference type="PROSITE" id="PS51123"/>
    </source>
</evidence>
<gene>
    <name evidence="7" type="ORF">C1S65_11630</name>
</gene>
<name>A0AAD0L8P5_PSEPU</name>
<dbReference type="InterPro" id="IPR050330">
    <property type="entry name" value="Bact_OuterMem_StrucFunc"/>
</dbReference>
<evidence type="ECO:0000256" key="4">
    <source>
        <dbReference type="SAM" id="Coils"/>
    </source>
</evidence>
<dbReference type="EMBL" id="CP030750">
    <property type="protein sequence ID" value="AXA24730.1"/>
    <property type="molecule type" value="Genomic_DNA"/>
</dbReference>
<dbReference type="PROSITE" id="PS51123">
    <property type="entry name" value="OMPA_2"/>
    <property type="match status" value="1"/>
</dbReference>
<dbReference type="PROSITE" id="PS51257">
    <property type="entry name" value="PROKAR_LIPOPROTEIN"/>
    <property type="match status" value="1"/>
</dbReference>
<dbReference type="AlphaFoldDB" id="A0AAD0L8P5"/>
<evidence type="ECO:0000256" key="2">
    <source>
        <dbReference type="ARBA" id="ARBA00023136"/>
    </source>
</evidence>
<proteinExistence type="predicted"/>
<dbReference type="PANTHER" id="PTHR30329:SF20">
    <property type="entry name" value="EXPORTED PROTEIN"/>
    <property type="match status" value="1"/>
</dbReference>
<evidence type="ECO:0000256" key="3">
    <source>
        <dbReference type="PROSITE-ProRule" id="PRU00473"/>
    </source>
</evidence>
<dbReference type="Pfam" id="PF00691">
    <property type="entry name" value="OmpA"/>
    <property type="match status" value="1"/>
</dbReference>
<dbReference type="PRINTS" id="PR01023">
    <property type="entry name" value="NAFLGMOTY"/>
</dbReference>
<keyword evidence="5" id="KW-0732">Signal</keyword>
<feature type="domain" description="OmpA-like" evidence="6">
    <location>
        <begin position="132"/>
        <end position="249"/>
    </location>
</feature>
<keyword evidence="2 3" id="KW-0472">Membrane</keyword>
<dbReference type="SUPFAM" id="SSF103088">
    <property type="entry name" value="OmpA-like"/>
    <property type="match status" value="1"/>
</dbReference>
<protein>
    <recommendedName>
        <fullName evidence="6">OmpA-like domain-containing protein</fullName>
    </recommendedName>
</protein>
<feature type="signal peptide" evidence="5">
    <location>
        <begin position="1"/>
        <end position="22"/>
    </location>
</feature>
<dbReference type="InterPro" id="IPR036737">
    <property type="entry name" value="OmpA-like_sf"/>
</dbReference>